<evidence type="ECO:0000313" key="1">
    <source>
        <dbReference type="EMBL" id="KJQ46571.1"/>
    </source>
</evidence>
<comment type="caution">
    <text evidence="1">The sequence shown here is derived from an EMBL/GenBank/DDBJ whole genome shotgun (WGS) entry which is preliminary data.</text>
</comment>
<name>A0AAE2EIS1_MYCMY</name>
<proteinExistence type="predicted"/>
<protein>
    <submittedName>
        <fullName evidence="1">Uncharacterized protein</fullName>
    </submittedName>
</protein>
<dbReference type="Proteomes" id="UP000033624">
    <property type="component" value="Unassembled WGS sequence"/>
</dbReference>
<organism evidence="1 2">
    <name type="scientific">Mycoplasma mycoides subsp. mycoides</name>
    <dbReference type="NCBI Taxonomy" id="2103"/>
    <lineage>
        <taxon>Bacteria</taxon>
        <taxon>Bacillati</taxon>
        <taxon>Mycoplasmatota</taxon>
        <taxon>Mollicutes</taxon>
        <taxon>Mycoplasmataceae</taxon>
        <taxon>Mycoplasma</taxon>
    </lineage>
</organism>
<sequence length="177" mass="20696">MFKDQKDAFGSFHTHQEVLDQLKVYLNDSKIKHLDHLKLTNENEKNTNLKVDTEHKKLNSVSLSFFDKKITFTPNTVLENKVQTKYSNNGKDITQIGYELQSTIKSIKLTKVNKKTTKVPLHLPLKINSLDESFSNLESTKIDNLDKWNTQNIKFLTKTFEKLRILIKTFIYEMSLM</sequence>
<dbReference type="EMBL" id="LAEW01000001">
    <property type="protein sequence ID" value="KJQ46571.1"/>
    <property type="molecule type" value="Genomic_DNA"/>
</dbReference>
<dbReference type="KEGG" id="mmyi:mycmycITA_00814"/>
<evidence type="ECO:0000313" key="2">
    <source>
        <dbReference type="Proteomes" id="UP000033624"/>
    </source>
</evidence>
<dbReference type="RefSeq" id="WP_011166941.1">
    <property type="nucleotide sequence ID" value="NZ_CP010267.1"/>
</dbReference>
<gene>
    <name evidence="1" type="ORF">TS59_0848</name>
</gene>
<reference evidence="1 2" key="1">
    <citation type="submission" date="2015-02" db="EMBL/GenBank/DDBJ databases">
        <title>Mycoplasma mycoides subsp. mycoides strain:B237 Genome sequencing.</title>
        <authorList>
            <person name="Fischer A."/>
            <person name="Santana-Cruz I."/>
            <person name="Schieck E."/>
            <person name="Gourle H."/>
            <person name="Lambert M."/>
            <person name="Nadendla S."/>
            <person name="Miller R.A."/>
            <person name="Weber J."/>
            <person name="Bongcam-Rudloff E."/>
            <person name="Vashee S."/>
            <person name="Frey J."/>
            <person name="Jores J."/>
        </authorList>
    </citation>
    <scope>NUCLEOTIDE SEQUENCE [LARGE SCALE GENOMIC DNA]</scope>
    <source>
        <strain evidence="1 2">B237</strain>
    </source>
</reference>
<accession>A0AAE2EIS1</accession>
<dbReference type="AlphaFoldDB" id="A0AAE2EIS1"/>